<feature type="domain" description="Integrator complex subunit 1 R4" evidence="4">
    <location>
        <begin position="1996"/>
        <end position="2087"/>
    </location>
</feature>
<evidence type="ECO:0000259" key="2">
    <source>
        <dbReference type="Pfam" id="PF12432"/>
    </source>
</evidence>
<feature type="region of interest" description="Disordered" evidence="1">
    <location>
        <begin position="1"/>
        <end position="40"/>
    </location>
</feature>
<dbReference type="OrthoDB" id="19938at2759"/>
<dbReference type="Pfam" id="PF22929">
    <property type="entry name" value="INTS1_INTS2-bd"/>
    <property type="match status" value="1"/>
</dbReference>
<proteinExistence type="predicted"/>
<feature type="compositionally biased region" description="Acidic residues" evidence="1">
    <location>
        <begin position="962"/>
        <end position="974"/>
    </location>
</feature>
<feature type="region of interest" description="Disordered" evidence="1">
    <location>
        <begin position="947"/>
        <end position="980"/>
    </location>
</feature>
<evidence type="ECO:0000259" key="4">
    <source>
        <dbReference type="Pfam" id="PF22928"/>
    </source>
</evidence>
<feature type="domain" description="Integrator complex subunit 1 R3" evidence="3">
    <location>
        <begin position="1783"/>
        <end position="1942"/>
    </location>
</feature>
<dbReference type="Pfam" id="PF22927">
    <property type="entry name" value="INT1_R3"/>
    <property type="match status" value="1"/>
</dbReference>
<keyword evidence="7" id="KW-1185">Reference proteome</keyword>
<dbReference type="Pfam" id="PF12432">
    <property type="entry name" value="INTS1_RP2B-bd"/>
    <property type="match status" value="1"/>
</dbReference>
<dbReference type="InterPro" id="IPR053966">
    <property type="entry name" value="INTS1_INTS2-bd"/>
</dbReference>
<dbReference type="EMBL" id="JACMRX010000006">
    <property type="protein sequence ID" value="KAF7987817.1"/>
    <property type="molecule type" value="Genomic_DNA"/>
</dbReference>
<feature type="region of interest" description="Disordered" evidence="1">
    <location>
        <begin position="206"/>
        <end position="231"/>
    </location>
</feature>
<evidence type="ECO:0000313" key="7">
    <source>
        <dbReference type="Proteomes" id="UP000639338"/>
    </source>
</evidence>
<evidence type="ECO:0008006" key="8">
    <source>
        <dbReference type="Google" id="ProtNLM"/>
    </source>
</evidence>
<dbReference type="Pfam" id="PF22928">
    <property type="entry name" value="INTS1_R4"/>
    <property type="match status" value="1"/>
</dbReference>
<dbReference type="InterPro" id="IPR053964">
    <property type="entry name" value="INT1_R3"/>
</dbReference>
<name>A0A834XLJ0_APHGI</name>
<evidence type="ECO:0000256" key="1">
    <source>
        <dbReference type="SAM" id="MobiDB-lite"/>
    </source>
</evidence>
<dbReference type="Proteomes" id="UP000639338">
    <property type="component" value="Unassembled WGS sequence"/>
</dbReference>
<feature type="domain" description="Integrator complex subunit 1 INTS2-binding" evidence="5">
    <location>
        <begin position="909"/>
        <end position="1267"/>
    </location>
</feature>
<gene>
    <name evidence="6" type="ORF">HCN44_003680</name>
</gene>
<protein>
    <recommendedName>
        <fullName evidence="8">DUF3677 domain-containing protein</fullName>
    </recommendedName>
</protein>
<reference evidence="6 7" key="1">
    <citation type="submission" date="2020-08" db="EMBL/GenBank/DDBJ databases">
        <title>Aphidius gifuensis genome sequencing and assembly.</title>
        <authorList>
            <person name="Du Z."/>
        </authorList>
    </citation>
    <scope>NUCLEOTIDE SEQUENCE [LARGE SCALE GENOMIC DNA]</scope>
    <source>
        <strain evidence="6">YNYX2018</strain>
        <tissue evidence="6">Adults</tissue>
    </source>
</reference>
<dbReference type="GO" id="GO:0034474">
    <property type="term" value="P:U2 snRNA 3'-end processing"/>
    <property type="evidence" value="ECO:0007669"/>
    <property type="project" value="InterPro"/>
</dbReference>
<dbReference type="InterPro" id="IPR038902">
    <property type="entry name" value="INTS1"/>
</dbReference>
<dbReference type="PANTHER" id="PTHR21224:SF1">
    <property type="entry name" value="INTEGRATOR COMPLEX SUBUNIT 1"/>
    <property type="match status" value="1"/>
</dbReference>
<sequence>MERTKPGIIRGSKITDRKKECGSSQSLNPPPIKKPKLSGPVSALQRAPMSSAEAWEVVACDCEPWELVPMVLEASDNDEGDKVIGIICGAIKNLKTYRWKPDPLLYHGLLVLAKMRPSIFSNDCILHALSSLLKRDQSFVYKTKNPNNLVSVLAANLLMHGYQDKKNWPDVFIKLYIEDSLGDRNWVDHDECKCFTDNIMTAFNTRHPPKSALQNDTPTTLASSSSSSVVPSRDCHSPIAMECDDDSGTSIIAGSSGAGGIDKSEYNIIPRYSNSSDSIELIMSDTIKEPMARRQQDTITKNFLKLLSTTCGLSYVRSISITKLELWLHNPKLTKPAQELLIYICYNSTTHTMRDVEVISHLAKMRFNTKILFTLYLNGIKELINLHSENLSAMMKHTIYNQLSNTRNQNNMAMLAVIFQSLPDASAKILAEIFQDLLLGNKEDYLRALRAFFRDIVRVCKHDLNLLTVARTLIADRPLIYNLINEYDYKERLFSSIIDLLCLCMLLGKPQIKDTSNLVQRGDKKDTNIINQFQTLVSTIQYETTSWLNNPQTITIYGINKITLLHALHKIMFLESSDQYYKIDNWPPESERSIYMRSVSEVPLLQSTLLRILMMGFPKENGIGHGELLEVADQLIRRAAQNATELLPTLKVDKIEMIELIFNLCVYQPPTSINIPSGYVPPTLAISNLYWKSWIIVLILAAHNPLTIGAAGWKKYPILRTLMEMCITNHFSYPPPTMALPEIIEAERAKELQIETLEKQDILEYESHLAAASTKVQISETNSLLLSQLINMDPTGIARRPPQLLLEQLQNLNITLRLGHLLCRSREPDFLLDIIQRQQQSSSQSMPWLADLVKNSEGSLNQLPVQCLCEFLLSTTAQAVDKQPRQQQLLQHLQKLLTDPNEDQKHPFEVLEYFLRRLSSQQSGSRLQAITGLKLVLDLIPLVDDTSGASASRKNDNKNDVNNDEDDDDDDDDNNKDNKLNINSNIESEIWLNKKLPSIPHFTTIKSLVSAALRNACQVENNPELVRSYISYLSVHTKNDDLSELTDLVNEISQLVVERSTITAALLPEPENDCLQTRTTLQYLKQIFCNYLIKARLPRGEGYTWSESQDQILVQWETGEECTMHILVVHAMIILLTYDVTDDDDNGLSNDLLEIWFPENNEPPKAFLVDTSEEALLIPDWLKLRMIRSNVPRLVDAALRDLKSQQLVLFIQSFGIPVTSMTKLLQTLDHAVHVDRPSVDGAVLDKTYMAQLVEVQHRRGATGGLIFVRELELLEPPLPDILQIKSEKLQQPIPQSAMIKKQSVIQCSIKTDIPHLINRLFIENVTSIQKTEAFKRLHKTLAKDLKKLDNINCAVYLTIQHICTILSSMQVKQFLSSIINLPQYSCTLMRIILHPIKLITSTTNNNNSKNNDNNKYKQIIDLARSMCHNLIILIGDIKAPVLSIIHDFMNIFIIKKNNSNNNINNNNSNNNNITLLYNNKNNNSNTNDPGMILENTDSINLENIGRKLLDTCLKEQKNDILVESMVKLLVSDSNDDLVKPRTGLLIDWLASVEPELIGICPNLQMKLLFGKTMINIKINDKLIKTHECRPYLLTLLTHRASWTTLYKCVLHLLLKYDDNYDPTAVLDFLWALTCNPKLWQGRDKFTPKHYLPENILLLSESQILTVMNYLVAEAVIIYETKGNNFALRQMEQRLDLIQHCIGNDELIISKVVKYLADIMMINKFNSNNNIDDNKLINIKANMAHNYLLHMYMKIPKVICYLTQLQSRKFLSNANINNWNNSVLDCLSHALLTGLAAIPRQKAWSIKSQDFEICARKLAAVHPILVLRQLSMLPLSLIGRCHFNYNEFKSGNHFNVFTQTMGLLEILQPHIFNDEYRKAFENTLDHYLQCFCQYGRVKENNQFLTLINRFVTLLQSYVLHNAQYAFKYLHKNIHSLIDIQKFFSKVTSLRNLISSIPGPKEGTNGENIFLIGQQKIITNESKYPQHWPNLIASLGKLQGEDVYLTLQEIDNLSSRKPNVLESVIDYITDLLISPQGNIRLLAHSLIARAIKYKPVPNLNILAAYQRCLDSQRSDVLMTALDKLPDVIACMQEYALPLLQKIFELGVNSNVNTIPCIHKSLAILNTQRGC</sequence>
<comment type="caution">
    <text evidence="6">The sequence shown here is derived from an EMBL/GenBank/DDBJ whole genome shotgun (WGS) entry which is preliminary data.</text>
</comment>
<dbReference type="InterPro" id="IPR022145">
    <property type="entry name" value="INTS1_RPB2-bd"/>
</dbReference>
<organism evidence="6 7">
    <name type="scientific">Aphidius gifuensis</name>
    <name type="common">Parasitoid wasp</name>
    <dbReference type="NCBI Taxonomy" id="684658"/>
    <lineage>
        <taxon>Eukaryota</taxon>
        <taxon>Metazoa</taxon>
        <taxon>Ecdysozoa</taxon>
        <taxon>Arthropoda</taxon>
        <taxon>Hexapoda</taxon>
        <taxon>Insecta</taxon>
        <taxon>Pterygota</taxon>
        <taxon>Neoptera</taxon>
        <taxon>Endopterygota</taxon>
        <taxon>Hymenoptera</taxon>
        <taxon>Apocrita</taxon>
        <taxon>Ichneumonoidea</taxon>
        <taxon>Braconidae</taxon>
        <taxon>Aphidiinae</taxon>
        <taxon>Aphidius</taxon>
    </lineage>
</organism>
<feature type="domain" description="Integrator complex subunit 1 RPB2-binding" evidence="2">
    <location>
        <begin position="278"/>
        <end position="431"/>
    </location>
</feature>
<evidence type="ECO:0000259" key="5">
    <source>
        <dbReference type="Pfam" id="PF22929"/>
    </source>
</evidence>
<feature type="compositionally biased region" description="Polar residues" evidence="1">
    <location>
        <begin position="212"/>
        <end position="222"/>
    </location>
</feature>
<dbReference type="InterPro" id="IPR053965">
    <property type="entry name" value="INTS1_R4"/>
</dbReference>
<accession>A0A834XLJ0</accession>
<evidence type="ECO:0000259" key="3">
    <source>
        <dbReference type="Pfam" id="PF22927"/>
    </source>
</evidence>
<dbReference type="GO" id="GO:0032039">
    <property type="term" value="C:integrator complex"/>
    <property type="evidence" value="ECO:0007669"/>
    <property type="project" value="InterPro"/>
</dbReference>
<dbReference type="PANTHER" id="PTHR21224">
    <property type="entry name" value="INTEGRATOR COMPLEX SUBUNIT 1"/>
    <property type="match status" value="1"/>
</dbReference>
<evidence type="ECO:0000313" key="6">
    <source>
        <dbReference type="EMBL" id="KAF7987817.1"/>
    </source>
</evidence>